<gene>
    <name evidence="1" type="ORF">QJS10_CPA08g01635</name>
</gene>
<keyword evidence="2" id="KW-1185">Reference proteome</keyword>
<sequence length="51" mass="5930">MVEYHEFLFQGLGEAVKTMRRRGSIEAVWFMSTINFLQMGVKKKKEGICGF</sequence>
<proteinExistence type="predicted"/>
<organism evidence="1 2">
    <name type="scientific">Acorus calamus</name>
    <name type="common">Sweet flag</name>
    <dbReference type="NCBI Taxonomy" id="4465"/>
    <lineage>
        <taxon>Eukaryota</taxon>
        <taxon>Viridiplantae</taxon>
        <taxon>Streptophyta</taxon>
        <taxon>Embryophyta</taxon>
        <taxon>Tracheophyta</taxon>
        <taxon>Spermatophyta</taxon>
        <taxon>Magnoliopsida</taxon>
        <taxon>Liliopsida</taxon>
        <taxon>Acoraceae</taxon>
        <taxon>Acorus</taxon>
    </lineage>
</organism>
<name>A0AAV9EAP0_ACOCL</name>
<dbReference type="Proteomes" id="UP001180020">
    <property type="component" value="Unassembled WGS sequence"/>
</dbReference>
<comment type="caution">
    <text evidence="1">The sequence shown here is derived from an EMBL/GenBank/DDBJ whole genome shotgun (WGS) entry which is preliminary data.</text>
</comment>
<evidence type="ECO:0000313" key="2">
    <source>
        <dbReference type="Proteomes" id="UP001180020"/>
    </source>
</evidence>
<dbReference type="EMBL" id="JAUJYO010000008">
    <property type="protein sequence ID" value="KAK1310429.1"/>
    <property type="molecule type" value="Genomic_DNA"/>
</dbReference>
<protein>
    <submittedName>
        <fullName evidence="1">Uncharacterized protein</fullName>
    </submittedName>
</protein>
<reference evidence="1" key="1">
    <citation type="journal article" date="2023" name="Nat. Commun.">
        <title>Diploid and tetraploid genomes of Acorus and the evolution of monocots.</title>
        <authorList>
            <person name="Ma L."/>
            <person name="Liu K.W."/>
            <person name="Li Z."/>
            <person name="Hsiao Y.Y."/>
            <person name="Qi Y."/>
            <person name="Fu T."/>
            <person name="Tang G.D."/>
            <person name="Zhang D."/>
            <person name="Sun W.H."/>
            <person name="Liu D.K."/>
            <person name="Li Y."/>
            <person name="Chen G.Z."/>
            <person name="Liu X.D."/>
            <person name="Liao X.Y."/>
            <person name="Jiang Y.T."/>
            <person name="Yu X."/>
            <person name="Hao Y."/>
            <person name="Huang J."/>
            <person name="Zhao X.W."/>
            <person name="Ke S."/>
            <person name="Chen Y.Y."/>
            <person name="Wu W.L."/>
            <person name="Hsu J.L."/>
            <person name="Lin Y.F."/>
            <person name="Huang M.D."/>
            <person name="Li C.Y."/>
            <person name="Huang L."/>
            <person name="Wang Z.W."/>
            <person name="Zhao X."/>
            <person name="Zhong W.Y."/>
            <person name="Peng D.H."/>
            <person name="Ahmad S."/>
            <person name="Lan S."/>
            <person name="Zhang J.S."/>
            <person name="Tsai W.C."/>
            <person name="Van de Peer Y."/>
            <person name="Liu Z.J."/>
        </authorList>
    </citation>
    <scope>NUCLEOTIDE SEQUENCE</scope>
    <source>
        <strain evidence="1">CP</strain>
    </source>
</reference>
<dbReference type="AlphaFoldDB" id="A0AAV9EAP0"/>
<accession>A0AAV9EAP0</accession>
<reference evidence="1" key="2">
    <citation type="submission" date="2023-06" db="EMBL/GenBank/DDBJ databases">
        <authorList>
            <person name="Ma L."/>
            <person name="Liu K.-W."/>
            <person name="Li Z."/>
            <person name="Hsiao Y.-Y."/>
            <person name="Qi Y."/>
            <person name="Fu T."/>
            <person name="Tang G."/>
            <person name="Zhang D."/>
            <person name="Sun W.-H."/>
            <person name="Liu D.-K."/>
            <person name="Li Y."/>
            <person name="Chen G.-Z."/>
            <person name="Liu X.-D."/>
            <person name="Liao X.-Y."/>
            <person name="Jiang Y.-T."/>
            <person name="Yu X."/>
            <person name="Hao Y."/>
            <person name="Huang J."/>
            <person name="Zhao X.-W."/>
            <person name="Ke S."/>
            <person name="Chen Y.-Y."/>
            <person name="Wu W.-L."/>
            <person name="Hsu J.-L."/>
            <person name="Lin Y.-F."/>
            <person name="Huang M.-D."/>
            <person name="Li C.-Y."/>
            <person name="Huang L."/>
            <person name="Wang Z.-W."/>
            <person name="Zhao X."/>
            <person name="Zhong W.-Y."/>
            <person name="Peng D.-H."/>
            <person name="Ahmad S."/>
            <person name="Lan S."/>
            <person name="Zhang J.-S."/>
            <person name="Tsai W.-C."/>
            <person name="Van De Peer Y."/>
            <person name="Liu Z.-J."/>
        </authorList>
    </citation>
    <scope>NUCLEOTIDE SEQUENCE</scope>
    <source>
        <strain evidence="1">CP</strain>
        <tissue evidence="1">Leaves</tissue>
    </source>
</reference>
<evidence type="ECO:0000313" key="1">
    <source>
        <dbReference type="EMBL" id="KAK1310429.1"/>
    </source>
</evidence>